<evidence type="ECO:0000259" key="6">
    <source>
        <dbReference type="PROSITE" id="PS00388"/>
    </source>
</evidence>
<dbReference type="KEGG" id="bmic:BMR1_01G00290"/>
<evidence type="ECO:0000256" key="5">
    <source>
        <dbReference type="RuleBase" id="RU000551"/>
    </source>
</evidence>
<dbReference type="InterPro" id="IPR023332">
    <property type="entry name" value="Proteasome_alpha-type"/>
</dbReference>
<reference evidence="7 8" key="1">
    <citation type="journal article" date="2012" name="Nucleic Acids Res.">
        <title>Sequencing of the smallest Apicomplexan genome from the human pathogen Babesia microti.</title>
        <authorList>
            <person name="Cornillot E."/>
            <person name="Hadj-Kaddour K."/>
            <person name="Dassouli A."/>
            <person name="Noel B."/>
            <person name="Ranwez V."/>
            <person name="Vacherie B."/>
            <person name="Augagneur Y."/>
            <person name="Bres V."/>
            <person name="Duclos A."/>
            <person name="Randazzo S."/>
            <person name="Carcy B."/>
            <person name="Debierre-Grockiego F."/>
            <person name="Delbecq S."/>
            <person name="Moubri-Menage K."/>
            <person name="Shams-Eldin H."/>
            <person name="Usmani-Brown S."/>
            <person name="Bringaud F."/>
            <person name="Wincker P."/>
            <person name="Vivares C.P."/>
            <person name="Schwarz R.T."/>
            <person name="Schetters T.P."/>
            <person name="Krause P.J."/>
            <person name="Gorenflot A."/>
            <person name="Berry V."/>
            <person name="Barbe V."/>
            <person name="Ben Mamoun C."/>
        </authorList>
    </citation>
    <scope>NUCLEOTIDE SEQUENCE [LARGE SCALE GENOMIC DNA]</scope>
    <source>
        <strain evidence="7 8">RI</strain>
    </source>
</reference>
<dbReference type="InterPro" id="IPR001353">
    <property type="entry name" value="Proteasome_sua/b"/>
</dbReference>
<dbReference type="GO" id="GO:0005737">
    <property type="term" value="C:cytoplasm"/>
    <property type="evidence" value="ECO:0007669"/>
    <property type="project" value="UniProtKB-SubCell"/>
</dbReference>
<evidence type="ECO:0000256" key="4">
    <source>
        <dbReference type="PROSITE-ProRule" id="PRU00808"/>
    </source>
</evidence>
<evidence type="ECO:0000256" key="2">
    <source>
        <dbReference type="ARBA" id="ARBA00022942"/>
    </source>
</evidence>
<evidence type="ECO:0000256" key="1">
    <source>
        <dbReference type="ARBA" id="ARBA00022490"/>
    </source>
</evidence>
<dbReference type="GeneID" id="24423141"/>
<comment type="subcellular location">
    <subcellularLocation>
        <location evidence="5">Cytoplasm</location>
    </subcellularLocation>
    <subcellularLocation>
        <location evidence="5">Nucleus</location>
    </subcellularLocation>
</comment>
<dbReference type="GO" id="GO:0005634">
    <property type="term" value="C:nucleus"/>
    <property type="evidence" value="ECO:0007669"/>
    <property type="project" value="UniProtKB-SubCell"/>
</dbReference>
<keyword evidence="3 5" id="KW-0539">Nucleus</keyword>
<dbReference type="GO" id="GO:0016787">
    <property type="term" value="F:hydrolase activity"/>
    <property type="evidence" value="ECO:0007669"/>
    <property type="project" value="UniProtKB-KW"/>
</dbReference>
<keyword evidence="2 4" id="KW-0647">Proteasome</keyword>
<dbReference type="PANTHER" id="PTHR11599">
    <property type="entry name" value="PROTEASOME SUBUNIT ALPHA/BETA"/>
    <property type="match status" value="1"/>
</dbReference>
<dbReference type="Pfam" id="PF10584">
    <property type="entry name" value="Proteasome_A_N"/>
    <property type="match status" value="1"/>
</dbReference>
<keyword evidence="8" id="KW-1185">Reference proteome</keyword>
<dbReference type="GO" id="GO:0006511">
    <property type="term" value="P:ubiquitin-dependent protein catabolic process"/>
    <property type="evidence" value="ECO:0007669"/>
    <property type="project" value="InterPro"/>
</dbReference>
<feature type="domain" description="Proteasome alpha-type subunits" evidence="6">
    <location>
        <begin position="9"/>
        <end position="31"/>
    </location>
</feature>
<dbReference type="Proteomes" id="UP000002899">
    <property type="component" value="Chromosome I"/>
</dbReference>
<dbReference type="SMART" id="SM00948">
    <property type="entry name" value="Proteasome_A_N"/>
    <property type="match status" value="1"/>
</dbReference>
<dbReference type="VEuPathDB" id="PiroplasmaDB:BMR1_01G00290"/>
<protein>
    <recommendedName>
        <fullName evidence="5">Proteasome subunit alpha type</fullName>
    </recommendedName>
</protein>
<evidence type="ECO:0000256" key="3">
    <source>
        <dbReference type="ARBA" id="ARBA00023242"/>
    </source>
</evidence>
<gene>
    <name evidence="7" type="ORF">BMR1_01G00290</name>
</gene>
<dbReference type="InterPro" id="IPR029055">
    <property type="entry name" value="Ntn_hydrolases_N"/>
</dbReference>
<dbReference type="Gene3D" id="3.60.20.10">
    <property type="entry name" value="Glutamine Phosphoribosylpyrophosphate, subunit 1, domain 1"/>
    <property type="match status" value="1"/>
</dbReference>
<dbReference type="InterPro" id="IPR034642">
    <property type="entry name" value="Proteasome_subunit_alpha6"/>
</dbReference>
<evidence type="ECO:0000313" key="7">
    <source>
        <dbReference type="EMBL" id="CCF72531.1"/>
    </source>
</evidence>
<dbReference type="OrthoDB" id="431557at2759"/>
<dbReference type="GO" id="GO:0019773">
    <property type="term" value="C:proteasome core complex, alpha-subunit complex"/>
    <property type="evidence" value="ECO:0007669"/>
    <property type="project" value="UniProtKB-UniRule"/>
</dbReference>
<reference evidence="7 8" key="2">
    <citation type="journal article" date="2013" name="PLoS ONE">
        <title>Whole genome mapping and re-organization of the nuclear and mitochondrial genomes of Babesia microti isolates.</title>
        <authorList>
            <person name="Cornillot E."/>
            <person name="Dassouli A."/>
            <person name="Garg A."/>
            <person name="Pachikara N."/>
            <person name="Randazzo S."/>
            <person name="Depoix D."/>
            <person name="Carcy B."/>
            <person name="Delbecq S."/>
            <person name="Frutos R."/>
            <person name="Silva J.C."/>
            <person name="Sutton R."/>
            <person name="Krause P.J."/>
            <person name="Mamoun C.B."/>
        </authorList>
    </citation>
    <scope>NUCLEOTIDE SEQUENCE [LARGE SCALE GENOMIC DNA]</scope>
    <source>
        <strain evidence="7 8">RI</strain>
    </source>
</reference>
<dbReference type="PROSITE" id="PS00388">
    <property type="entry name" value="PROTEASOME_ALPHA_1"/>
    <property type="match status" value="1"/>
</dbReference>
<dbReference type="PROSITE" id="PS51475">
    <property type="entry name" value="PROTEASOME_ALPHA_2"/>
    <property type="match status" value="1"/>
</dbReference>
<dbReference type="SUPFAM" id="SSF56235">
    <property type="entry name" value="N-terminal nucleophile aminohydrolases (Ntn hydrolases)"/>
    <property type="match status" value="1"/>
</dbReference>
<comment type="subunit">
    <text evidence="5">The 26S proteasome consists of a 20S proteasome core and two 19S regulatory subunits.</text>
</comment>
<dbReference type="AlphaFoldDB" id="I7IF64"/>
<dbReference type="OMA" id="YGYDMPV"/>
<dbReference type="CDD" id="cd03754">
    <property type="entry name" value="proteasome_alpha_type_6"/>
    <property type="match status" value="1"/>
</dbReference>
<reference evidence="7 8" key="3">
    <citation type="journal article" date="2016" name="Sci. Rep.">
        <title>Genome-wide diversity and gene expression profiling of Babesia microti isolates identify polymorphic genes that mediate host-pathogen interactions.</title>
        <authorList>
            <person name="Silva J.C."/>
            <person name="Cornillot E."/>
            <person name="McCracken C."/>
            <person name="Usmani-Brown S."/>
            <person name="Dwivedi A."/>
            <person name="Ifeonu O.O."/>
            <person name="Crabtree J."/>
            <person name="Gotia H.T."/>
            <person name="Virji A.Z."/>
            <person name="Reynes C."/>
            <person name="Colinge J."/>
            <person name="Kumar V."/>
            <person name="Lawres L."/>
            <person name="Pazzi J.E."/>
            <person name="Pablo J.V."/>
            <person name="Hung C."/>
            <person name="Brancato J."/>
            <person name="Kumari P."/>
            <person name="Orvis J."/>
            <person name="Tretina K."/>
            <person name="Chibucos M."/>
            <person name="Ott S."/>
            <person name="Sadzewicz L."/>
            <person name="Sengamalay N."/>
            <person name="Shetty A.C."/>
            <person name="Su Q."/>
            <person name="Tallon L."/>
            <person name="Fraser C.M."/>
            <person name="Frutos R."/>
            <person name="Molina D.M."/>
            <person name="Krause P.J."/>
            <person name="Ben Mamoun C."/>
        </authorList>
    </citation>
    <scope>NUCLEOTIDE SEQUENCE [LARGE SCALE GENOMIC DNA]</scope>
    <source>
        <strain evidence="7 8">RI</strain>
    </source>
</reference>
<dbReference type="Pfam" id="PF00227">
    <property type="entry name" value="Proteasome"/>
    <property type="match status" value="1"/>
</dbReference>
<proteinExistence type="inferred from homology"/>
<evidence type="ECO:0000313" key="8">
    <source>
        <dbReference type="Proteomes" id="UP000002899"/>
    </source>
</evidence>
<comment type="similarity">
    <text evidence="4 5">Belongs to the peptidase T1A family.</text>
</comment>
<keyword evidence="1 5" id="KW-0963">Cytoplasm</keyword>
<accession>I7IF64</accession>
<keyword evidence="7" id="KW-0378">Hydrolase</keyword>
<dbReference type="InterPro" id="IPR000426">
    <property type="entry name" value="Proteasome_asu_N"/>
</dbReference>
<name>I7IF64_BABMR</name>
<dbReference type="EMBL" id="FO082871">
    <property type="protein sequence ID" value="CCF72531.1"/>
    <property type="molecule type" value="Genomic_DNA"/>
</dbReference>
<dbReference type="RefSeq" id="XP_012647140.1">
    <property type="nucleotide sequence ID" value="XM_012791686.1"/>
</dbReference>
<dbReference type="InterPro" id="IPR050115">
    <property type="entry name" value="Proteasome_alpha"/>
</dbReference>
<organism evidence="7 8">
    <name type="scientific">Babesia microti (strain RI)</name>
    <dbReference type="NCBI Taxonomy" id="1133968"/>
    <lineage>
        <taxon>Eukaryota</taxon>
        <taxon>Sar</taxon>
        <taxon>Alveolata</taxon>
        <taxon>Apicomplexa</taxon>
        <taxon>Aconoidasida</taxon>
        <taxon>Piroplasmida</taxon>
        <taxon>Babesiidae</taxon>
        <taxon>Babesia</taxon>
    </lineage>
</organism>
<sequence length="250" mass="27447">MSGGTQSMYDRHITIFSPEGKLFQLEYSLKAVKNCNLTGLAYKDSKSISVVVQKKVPAKLNKNDTLLDSSSITSLYNITDGIMAVVVGLPADCLSMVYKAREEASNYFYKNGCDIPVHQLCQRIADMNQVYTQHAYMRLHACVGLLVSIDDENGPSIYKFDPSGWYASYKACAIGTKEQEGNNSLEKILKNPSEDTTVDAVSCMVSIIGSISDVKSSDLEVAVATIENPVFRILSKEAVETVLTTIAERD</sequence>